<dbReference type="SUPFAM" id="SSF48019">
    <property type="entry name" value="post-AAA+ oligomerization domain-like"/>
    <property type="match status" value="1"/>
</dbReference>
<dbReference type="InterPro" id="IPR010372">
    <property type="entry name" value="DNA_pol3_delta_N"/>
</dbReference>
<dbReference type="RefSeq" id="WP_034412912.1">
    <property type="nucleotide sequence ID" value="NZ_JGVK01000001.1"/>
</dbReference>
<dbReference type="STRING" id="1179155.CF67_01056"/>
<comment type="caution">
    <text evidence="12">The sequence shown here is derived from an EMBL/GenBank/DDBJ whole genome shotgun (WGS) entry which is preliminary data.</text>
</comment>
<keyword evidence="3" id="KW-0808">Transferase</keyword>
<dbReference type="Gene3D" id="1.20.272.10">
    <property type="match status" value="1"/>
</dbReference>
<reference evidence="12 13" key="1">
    <citation type="submission" date="2014-03" db="EMBL/GenBank/DDBJ databases">
        <title>Selection and divergence in the genomes of co-occurring obligate luminous symbionts with specific hosts.</title>
        <authorList>
            <person name="Hendry T.A."/>
            <person name="de Wet J.R."/>
            <person name="Dunlap P.V."/>
        </authorList>
    </citation>
    <scope>NUCLEOTIDE SEQUENCE [LARGE SCALE GENOMIC DNA]</scope>
    <source>
        <strain evidence="12 13">Ppalp.1</strain>
    </source>
</reference>
<feature type="domain" description="DNA polymerase III subunit delta C-terminal" evidence="11">
    <location>
        <begin position="209"/>
        <end position="327"/>
    </location>
</feature>
<dbReference type="GO" id="GO:0003887">
    <property type="term" value="F:DNA-directed DNA polymerase activity"/>
    <property type="evidence" value="ECO:0007669"/>
    <property type="project" value="UniProtKB-UniRule"/>
</dbReference>
<evidence type="ECO:0000313" key="13">
    <source>
        <dbReference type="Proteomes" id="UP000053784"/>
    </source>
</evidence>
<evidence type="ECO:0000259" key="10">
    <source>
        <dbReference type="Pfam" id="PF06144"/>
    </source>
</evidence>
<comment type="catalytic activity">
    <reaction evidence="8">
        <text>DNA(n) + a 2'-deoxyribonucleoside 5'-triphosphate = DNA(n+1) + diphosphate</text>
        <dbReference type="Rhea" id="RHEA:22508"/>
        <dbReference type="Rhea" id="RHEA-COMP:17339"/>
        <dbReference type="Rhea" id="RHEA-COMP:17340"/>
        <dbReference type="ChEBI" id="CHEBI:33019"/>
        <dbReference type="ChEBI" id="CHEBI:61560"/>
        <dbReference type="ChEBI" id="CHEBI:173112"/>
        <dbReference type="EC" id="2.7.7.7"/>
    </reaction>
</comment>
<comment type="similarity">
    <text evidence="7">Belongs to the DNA polymerase HolA subunit family.</text>
</comment>
<dbReference type="Gene3D" id="1.10.8.60">
    <property type="match status" value="1"/>
</dbReference>
<keyword evidence="4" id="KW-0548">Nucleotidyltransferase</keyword>
<dbReference type="InterPro" id="IPR008921">
    <property type="entry name" value="DNA_pol3_clamp-load_cplx_C"/>
</dbReference>
<feature type="domain" description="DNA polymerase III delta N-terminal" evidence="10">
    <location>
        <begin position="20"/>
        <end position="134"/>
    </location>
</feature>
<keyword evidence="13" id="KW-1185">Reference proteome</keyword>
<dbReference type="eggNOG" id="COG1466">
    <property type="taxonomic scope" value="Bacteria"/>
</dbReference>
<evidence type="ECO:0000256" key="2">
    <source>
        <dbReference type="ARBA" id="ARBA00017703"/>
    </source>
</evidence>
<evidence type="ECO:0000256" key="5">
    <source>
        <dbReference type="ARBA" id="ARBA00022705"/>
    </source>
</evidence>
<dbReference type="PANTHER" id="PTHR34388">
    <property type="entry name" value="DNA POLYMERASE III SUBUNIT DELTA"/>
    <property type="match status" value="1"/>
</dbReference>
<accession>A0A084CPJ3</accession>
<dbReference type="EC" id="2.7.7.7" evidence="1 9"/>
<evidence type="ECO:0000256" key="1">
    <source>
        <dbReference type="ARBA" id="ARBA00012417"/>
    </source>
</evidence>
<dbReference type="GO" id="GO:0006261">
    <property type="term" value="P:DNA-templated DNA replication"/>
    <property type="evidence" value="ECO:0007669"/>
    <property type="project" value="TreeGrafter"/>
</dbReference>
<dbReference type="GO" id="GO:0009360">
    <property type="term" value="C:DNA polymerase III complex"/>
    <property type="evidence" value="ECO:0007669"/>
    <property type="project" value="UniProtKB-UniRule"/>
</dbReference>
<evidence type="ECO:0000256" key="3">
    <source>
        <dbReference type="ARBA" id="ARBA00022679"/>
    </source>
</evidence>
<dbReference type="PANTHER" id="PTHR34388:SF1">
    <property type="entry name" value="DNA POLYMERASE III SUBUNIT DELTA"/>
    <property type="match status" value="1"/>
</dbReference>
<dbReference type="GO" id="GO:0003677">
    <property type="term" value="F:DNA binding"/>
    <property type="evidence" value="ECO:0007669"/>
    <property type="project" value="InterPro"/>
</dbReference>
<dbReference type="EMBL" id="JGVK01000001">
    <property type="protein sequence ID" value="KEY91722.1"/>
    <property type="molecule type" value="Genomic_DNA"/>
</dbReference>
<dbReference type="Pfam" id="PF06144">
    <property type="entry name" value="DNA_pol3_delta"/>
    <property type="match status" value="1"/>
</dbReference>
<evidence type="ECO:0000256" key="9">
    <source>
        <dbReference type="NCBIfam" id="TIGR01128"/>
    </source>
</evidence>
<dbReference type="CDD" id="cd18138">
    <property type="entry name" value="HLD_clamp_pol_III_delta"/>
    <property type="match status" value="1"/>
</dbReference>
<dbReference type="Pfam" id="PF14840">
    <property type="entry name" value="DNA_pol3_delt_C"/>
    <property type="match status" value="1"/>
</dbReference>
<keyword evidence="5" id="KW-0235">DNA replication</keyword>
<evidence type="ECO:0000256" key="4">
    <source>
        <dbReference type="ARBA" id="ARBA00022695"/>
    </source>
</evidence>
<keyword evidence="6" id="KW-0239">DNA-directed DNA polymerase</keyword>
<dbReference type="InterPro" id="IPR032780">
    <property type="entry name" value="DNA_pol3_delt_C"/>
</dbReference>
<dbReference type="OrthoDB" id="9770982at2"/>
<organism evidence="12 13">
    <name type="scientific">Candidatus Photodesmus blepharonis</name>
    <dbReference type="NCBI Taxonomy" id="1179155"/>
    <lineage>
        <taxon>Bacteria</taxon>
        <taxon>Pseudomonadati</taxon>
        <taxon>Pseudomonadota</taxon>
        <taxon>Gammaproteobacteria</taxon>
        <taxon>Vibrionales</taxon>
        <taxon>Vibrionaceae</taxon>
        <taxon>Candidatus Photodesmus</taxon>
    </lineage>
</organism>
<proteinExistence type="inferred from homology"/>
<dbReference type="Proteomes" id="UP000053784">
    <property type="component" value="Unassembled WGS sequence"/>
</dbReference>
<evidence type="ECO:0000259" key="11">
    <source>
        <dbReference type="Pfam" id="PF14840"/>
    </source>
</evidence>
<evidence type="ECO:0000256" key="6">
    <source>
        <dbReference type="ARBA" id="ARBA00022932"/>
    </source>
</evidence>
<dbReference type="InterPro" id="IPR005790">
    <property type="entry name" value="DNA_polIII_delta"/>
</dbReference>
<dbReference type="InterPro" id="IPR027417">
    <property type="entry name" value="P-loop_NTPase"/>
</dbReference>
<gene>
    <name evidence="12" type="primary">holA</name>
    <name evidence="12" type="ORF">CF67_01056</name>
</gene>
<evidence type="ECO:0000313" key="12">
    <source>
        <dbReference type="EMBL" id="KEY91722.1"/>
    </source>
</evidence>
<evidence type="ECO:0000256" key="8">
    <source>
        <dbReference type="ARBA" id="ARBA00049244"/>
    </source>
</evidence>
<dbReference type="SUPFAM" id="SSF52540">
    <property type="entry name" value="P-loop containing nucleoside triphosphate hydrolases"/>
    <property type="match status" value="1"/>
</dbReference>
<protein>
    <recommendedName>
        <fullName evidence="2 9">DNA polymerase III subunit delta</fullName>
        <ecNumber evidence="1 9">2.7.7.7</ecNumber>
    </recommendedName>
</protein>
<dbReference type="NCBIfam" id="TIGR01128">
    <property type="entry name" value="holA"/>
    <property type="match status" value="1"/>
</dbReference>
<dbReference type="Gene3D" id="3.40.50.300">
    <property type="entry name" value="P-loop containing nucleotide triphosphate hydrolases"/>
    <property type="match status" value="1"/>
</dbReference>
<evidence type="ECO:0000256" key="7">
    <source>
        <dbReference type="ARBA" id="ARBA00034754"/>
    </source>
</evidence>
<dbReference type="AlphaFoldDB" id="A0A084CPJ3"/>
<name>A0A084CPJ3_9GAMM</name>
<sequence>MDIFSDRLPERLNKQLQSIYLLLGNEPLLRQEARQAINKKAKQHGFSERRHFYIDTDVNWDQLYYCIQSFSLFSSKRIIELEVSEIKINPYSTQKLISLIEILHNDIILIIISSKLNTQWLKAFKNRSCCVNCFAPDTKKLPQFVQARCQKLGLKADYETLKVLAQWYEGNLLALSQSLEKLNLLYPDRELNLVRVKESLSRNNHFTSLHWIDALLENKPNRAQRILQQLRVEGMEVTTLIRTIQKELLKLLQIKYELNTSTFLQLFDKHQIRKMKRSSYFSTLSRLSSTTLKKQLKLLTKCEILAKTRDDTSAWPLLYQLSMQLCSSENYKRTVHKDI</sequence>